<dbReference type="PANTHER" id="PTHR46774">
    <property type="entry name" value="CHROMATIN MODIFICATION-RELATED PROTEIN EAF1 A-RELATED"/>
    <property type="match status" value="1"/>
</dbReference>
<accession>A0A9D4VTB7</accession>
<dbReference type="PANTHER" id="PTHR46774:SF3">
    <property type="entry name" value="CHROMATIN MODIFICATION-RELATED PROTEIN EAF1 A-RELATED"/>
    <property type="match status" value="1"/>
</dbReference>
<dbReference type="AlphaFoldDB" id="A0A9D4VTB7"/>
<dbReference type="Gramene" id="Psat07G0416500-T1">
    <property type="protein sequence ID" value="KAI5388366.1"/>
    <property type="gene ID" value="KIW84_074165"/>
</dbReference>
<dbReference type="InterPro" id="IPR044798">
    <property type="entry name" value="EAF1A/B"/>
</dbReference>
<evidence type="ECO:0000313" key="2">
    <source>
        <dbReference type="EMBL" id="KAI5388366.1"/>
    </source>
</evidence>
<proteinExistence type="predicted"/>
<keyword evidence="3" id="KW-1185">Reference proteome</keyword>
<organism evidence="2 3">
    <name type="scientific">Pisum sativum</name>
    <name type="common">Garden pea</name>
    <name type="synonym">Lathyrus oleraceus</name>
    <dbReference type="NCBI Taxonomy" id="3888"/>
    <lineage>
        <taxon>Eukaryota</taxon>
        <taxon>Viridiplantae</taxon>
        <taxon>Streptophyta</taxon>
        <taxon>Embryophyta</taxon>
        <taxon>Tracheophyta</taxon>
        <taxon>Spermatophyta</taxon>
        <taxon>Magnoliopsida</taxon>
        <taxon>eudicotyledons</taxon>
        <taxon>Gunneridae</taxon>
        <taxon>Pentapetalae</taxon>
        <taxon>rosids</taxon>
        <taxon>fabids</taxon>
        <taxon>Fabales</taxon>
        <taxon>Fabaceae</taxon>
        <taxon>Papilionoideae</taxon>
        <taxon>50 kb inversion clade</taxon>
        <taxon>NPAAA clade</taxon>
        <taxon>Hologalegina</taxon>
        <taxon>IRL clade</taxon>
        <taxon>Fabeae</taxon>
        <taxon>Lathyrus</taxon>
    </lineage>
</organism>
<gene>
    <name evidence="2" type="ORF">KIW84_074165</name>
</gene>
<dbReference type="Proteomes" id="UP001058974">
    <property type="component" value="Chromosome 7"/>
</dbReference>
<sequence>MSSQHQQQKHHLPQPRFSRNPDSSAQQQAKLLKGKGRGNMLIHQNNSVDPSHINGLSVASGSQPVEKGDQNTQMMQGQTLYPGSGLDPSQPPKPPVSLVISGHIATNTACCCCSQPSPTAGAISDTV</sequence>
<dbReference type="EMBL" id="JAMSHJ010000007">
    <property type="protein sequence ID" value="KAI5388366.1"/>
    <property type="molecule type" value="Genomic_DNA"/>
</dbReference>
<name>A0A9D4VTB7_PEA</name>
<feature type="compositionally biased region" description="Polar residues" evidence="1">
    <location>
        <begin position="70"/>
        <end position="81"/>
    </location>
</feature>
<reference evidence="2 3" key="1">
    <citation type="journal article" date="2022" name="Nat. Genet.">
        <title>Improved pea reference genome and pan-genome highlight genomic features and evolutionary characteristics.</title>
        <authorList>
            <person name="Yang T."/>
            <person name="Liu R."/>
            <person name="Luo Y."/>
            <person name="Hu S."/>
            <person name="Wang D."/>
            <person name="Wang C."/>
            <person name="Pandey M.K."/>
            <person name="Ge S."/>
            <person name="Xu Q."/>
            <person name="Li N."/>
            <person name="Li G."/>
            <person name="Huang Y."/>
            <person name="Saxena R.K."/>
            <person name="Ji Y."/>
            <person name="Li M."/>
            <person name="Yan X."/>
            <person name="He Y."/>
            <person name="Liu Y."/>
            <person name="Wang X."/>
            <person name="Xiang C."/>
            <person name="Varshney R.K."/>
            <person name="Ding H."/>
            <person name="Gao S."/>
            <person name="Zong X."/>
        </authorList>
    </citation>
    <scope>NUCLEOTIDE SEQUENCE [LARGE SCALE GENOMIC DNA]</scope>
    <source>
        <strain evidence="2 3">cv. Zhongwan 6</strain>
    </source>
</reference>
<feature type="region of interest" description="Disordered" evidence="1">
    <location>
        <begin position="1"/>
        <end position="98"/>
    </location>
</feature>
<protein>
    <submittedName>
        <fullName evidence="2">Uncharacterized protein</fullName>
    </submittedName>
</protein>
<dbReference type="GO" id="GO:0035267">
    <property type="term" value="C:NuA4 histone acetyltransferase complex"/>
    <property type="evidence" value="ECO:0007669"/>
    <property type="project" value="InterPro"/>
</dbReference>
<feature type="compositionally biased region" description="Polar residues" evidence="1">
    <location>
        <begin position="20"/>
        <end position="29"/>
    </location>
</feature>
<evidence type="ECO:0000256" key="1">
    <source>
        <dbReference type="SAM" id="MobiDB-lite"/>
    </source>
</evidence>
<evidence type="ECO:0000313" key="3">
    <source>
        <dbReference type="Proteomes" id="UP001058974"/>
    </source>
</evidence>
<comment type="caution">
    <text evidence="2">The sequence shown here is derived from an EMBL/GenBank/DDBJ whole genome shotgun (WGS) entry which is preliminary data.</text>
</comment>